<dbReference type="KEGG" id="dpl:KGM_214646"/>
<evidence type="ECO:0000259" key="1">
    <source>
        <dbReference type="Pfam" id="PF04710"/>
    </source>
</evidence>
<dbReference type="AlphaFoldDB" id="A0A212F174"/>
<sequence>MILIDLLRSDSSFTLQTMYNGFLPAGERGRRRSKFVLYRRPQANGVRRSKHYVVKTPHSSKAILDANQHSISYTLSRNQAVIVEYTEDPDTDMFQVSPILLHNSMMR</sequence>
<accession>A0A212F174</accession>
<feature type="domain" description="Pellino FHA" evidence="1">
    <location>
        <begin position="19"/>
        <end position="96"/>
    </location>
</feature>
<dbReference type="STRING" id="278856.A0A212F174"/>
<dbReference type="PANTHER" id="PTHR12098:SF2">
    <property type="entry name" value="PROTEIN PELLINO"/>
    <property type="match status" value="1"/>
</dbReference>
<dbReference type="GO" id="GO:0061630">
    <property type="term" value="F:ubiquitin protein ligase activity"/>
    <property type="evidence" value="ECO:0007669"/>
    <property type="project" value="InterPro"/>
</dbReference>
<comment type="caution">
    <text evidence="2">The sequence shown here is derived from an EMBL/GenBank/DDBJ whole genome shotgun (WGS) entry which is preliminary data.</text>
</comment>
<keyword evidence="3" id="KW-1185">Reference proteome</keyword>
<reference evidence="2 3" key="1">
    <citation type="journal article" date="2011" name="Cell">
        <title>The monarch butterfly genome yields insights into long-distance migration.</title>
        <authorList>
            <person name="Zhan S."/>
            <person name="Merlin C."/>
            <person name="Boore J.L."/>
            <person name="Reppert S.M."/>
        </authorList>
    </citation>
    <scope>NUCLEOTIDE SEQUENCE [LARGE SCALE GENOMIC DNA]</scope>
    <source>
        <strain evidence="2">F-2</strain>
    </source>
</reference>
<dbReference type="InParanoid" id="A0A212F174"/>
<protein>
    <recommendedName>
        <fullName evidence="1">Pellino FHA domain-containing protein</fullName>
    </recommendedName>
</protein>
<dbReference type="eggNOG" id="KOG3842">
    <property type="taxonomic scope" value="Eukaryota"/>
</dbReference>
<dbReference type="GO" id="GO:0008592">
    <property type="term" value="P:regulation of Toll signaling pathway"/>
    <property type="evidence" value="ECO:0007669"/>
    <property type="project" value="InterPro"/>
</dbReference>
<gene>
    <name evidence="2" type="ORF">KGM_214646</name>
</gene>
<proteinExistence type="predicted"/>
<dbReference type="PANTHER" id="PTHR12098">
    <property type="entry name" value="E3 UBIQUITIN-PROTEIN LIGASE PELLINO-RELATED"/>
    <property type="match status" value="1"/>
</dbReference>
<dbReference type="InterPro" id="IPR048334">
    <property type="entry name" value="Pellino_FHA"/>
</dbReference>
<name>A0A212F174_DANPL</name>
<dbReference type="Pfam" id="PF04710">
    <property type="entry name" value="Pellino_FHA"/>
    <property type="match status" value="1"/>
</dbReference>
<dbReference type="EMBL" id="AGBW02010941">
    <property type="protein sequence ID" value="OWR47489.1"/>
    <property type="molecule type" value="Genomic_DNA"/>
</dbReference>
<evidence type="ECO:0000313" key="3">
    <source>
        <dbReference type="Proteomes" id="UP000007151"/>
    </source>
</evidence>
<dbReference type="InterPro" id="IPR006800">
    <property type="entry name" value="Pellino_fam"/>
</dbReference>
<dbReference type="Proteomes" id="UP000007151">
    <property type="component" value="Unassembled WGS sequence"/>
</dbReference>
<organism evidence="2 3">
    <name type="scientific">Danaus plexippus plexippus</name>
    <dbReference type="NCBI Taxonomy" id="278856"/>
    <lineage>
        <taxon>Eukaryota</taxon>
        <taxon>Metazoa</taxon>
        <taxon>Ecdysozoa</taxon>
        <taxon>Arthropoda</taxon>
        <taxon>Hexapoda</taxon>
        <taxon>Insecta</taxon>
        <taxon>Pterygota</taxon>
        <taxon>Neoptera</taxon>
        <taxon>Endopterygota</taxon>
        <taxon>Lepidoptera</taxon>
        <taxon>Glossata</taxon>
        <taxon>Ditrysia</taxon>
        <taxon>Papilionoidea</taxon>
        <taxon>Nymphalidae</taxon>
        <taxon>Danainae</taxon>
        <taxon>Danaini</taxon>
        <taxon>Danaina</taxon>
        <taxon>Danaus</taxon>
        <taxon>Danaus</taxon>
    </lineage>
</organism>
<dbReference type="GO" id="GO:0000209">
    <property type="term" value="P:protein polyubiquitination"/>
    <property type="evidence" value="ECO:0007669"/>
    <property type="project" value="InterPro"/>
</dbReference>
<evidence type="ECO:0000313" key="2">
    <source>
        <dbReference type="EMBL" id="OWR47489.1"/>
    </source>
</evidence>